<feature type="signal peptide" evidence="1">
    <location>
        <begin position="1"/>
        <end position="21"/>
    </location>
</feature>
<gene>
    <name evidence="2" type="ORF">KMW28_12130</name>
</gene>
<protein>
    <recommendedName>
        <fullName evidence="4">Lipoprotein</fullName>
    </recommendedName>
</protein>
<organism evidence="2 3">
    <name type="scientific">Flammeovirga yaeyamensis</name>
    <dbReference type="NCBI Taxonomy" id="367791"/>
    <lineage>
        <taxon>Bacteria</taxon>
        <taxon>Pseudomonadati</taxon>
        <taxon>Bacteroidota</taxon>
        <taxon>Cytophagia</taxon>
        <taxon>Cytophagales</taxon>
        <taxon>Flammeovirgaceae</taxon>
        <taxon>Flammeovirga</taxon>
    </lineage>
</organism>
<dbReference type="AlphaFoldDB" id="A0AAX1N204"/>
<evidence type="ECO:0000313" key="2">
    <source>
        <dbReference type="EMBL" id="QWG00401.1"/>
    </source>
</evidence>
<dbReference type="RefSeq" id="WP_169663192.1">
    <property type="nucleotide sequence ID" value="NZ_CP076132.1"/>
</dbReference>
<keyword evidence="3" id="KW-1185">Reference proteome</keyword>
<sequence>MKTINHIIAILILSLFIVSCASEGDGAGGITPISLGSNNGVDLDDTEKTGVIYLLIEDNAERFTCEAVENIQVRMYLKSDAEKTIIDQATISRYNSNGLYYTFNLTSTLTADSYIVEYSSPDIQSNLVYQVDITSSEIENEYYKALTTNACSLVSVDDSFE</sequence>
<dbReference type="PROSITE" id="PS51257">
    <property type="entry name" value="PROKAR_LIPOPROTEIN"/>
    <property type="match status" value="1"/>
</dbReference>
<dbReference type="Proteomes" id="UP000678679">
    <property type="component" value="Chromosome 1"/>
</dbReference>
<evidence type="ECO:0008006" key="4">
    <source>
        <dbReference type="Google" id="ProtNLM"/>
    </source>
</evidence>
<evidence type="ECO:0000313" key="3">
    <source>
        <dbReference type="Proteomes" id="UP000678679"/>
    </source>
</evidence>
<evidence type="ECO:0000256" key="1">
    <source>
        <dbReference type="SAM" id="SignalP"/>
    </source>
</evidence>
<feature type="chain" id="PRO_5043690513" description="Lipoprotein" evidence="1">
    <location>
        <begin position="22"/>
        <end position="161"/>
    </location>
</feature>
<dbReference type="EMBL" id="CP076132">
    <property type="protein sequence ID" value="QWG00401.1"/>
    <property type="molecule type" value="Genomic_DNA"/>
</dbReference>
<reference evidence="2 3" key="1">
    <citation type="submission" date="2021-05" db="EMBL/GenBank/DDBJ databases">
        <title>Comparative genomic studies on the polysaccharide-degrading batcterial strains of the Flammeovirga genus.</title>
        <authorList>
            <person name="Zewei F."/>
            <person name="Zheng Z."/>
            <person name="Yu L."/>
            <person name="Ruyue G."/>
            <person name="Yanhong M."/>
            <person name="Yuanyuan C."/>
            <person name="Jingyan G."/>
            <person name="Wenjun H."/>
        </authorList>
    </citation>
    <scope>NUCLEOTIDE SEQUENCE [LARGE SCALE GENOMIC DNA]</scope>
    <source>
        <strain evidence="2 3">NBRC:100898</strain>
    </source>
</reference>
<accession>A0AAX1N204</accession>
<proteinExistence type="predicted"/>
<keyword evidence="1" id="KW-0732">Signal</keyword>
<dbReference type="KEGG" id="fya:KMW28_12130"/>
<name>A0AAX1N204_9BACT</name>